<dbReference type="PROSITE" id="PS50102">
    <property type="entry name" value="RRM"/>
    <property type="match status" value="1"/>
</dbReference>
<feature type="domain" description="RRM" evidence="4">
    <location>
        <begin position="200"/>
        <end position="283"/>
    </location>
</feature>
<dbReference type="PANTHER" id="PTHR23236">
    <property type="entry name" value="EUKARYOTIC TRANSLATION INITIATION FACTOR 4B/4H"/>
    <property type="match status" value="1"/>
</dbReference>
<feature type="compositionally biased region" description="Basic residues" evidence="3">
    <location>
        <begin position="169"/>
        <end position="179"/>
    </location>
</feature>
<dbReference type="CDD" id="cd12400">
    <property type="entry name" value="RRM_Nop6"/>
    <property type="match status" value="1"/>
</dbReference>
<dbReference type="AlphaFoldDB" id="A0A8H8S6Z7"/>
<reference evidence="5 6" key="1">
    <citation type="submission" date="2018-05" db="EMBL/GenBank/DDBJ databases">
        <title>Genome sequencing and assembly of the regulated plant pathogen Lachnellula willkommii and related sister species for the development of diagnostic species identification markers.</title>
        <authorList>
            <person name="Giroux E."/>
            <person name="Bilodeau G."/>
        </authorList>
    </citation>
    <scope>NUCLEOTIDE SEQUENCE [LARGE SCALE GENOMIC DNA]</scope>
    <source>
        <strain evidence="5 6">CBS 160.35</strain>
    </source>
</reference>
<accession>A0A8H8S6Z7</accession>
<dbReference type="PANTHER" id="PTHR23236:SF51">
    <property type="entry name" value="NUCLEOLAR PROTEIN 6"/>
    <property type="match status" value="1"/>
</dbReference>
<dbReference type="GO" id="GO:0019843">
    <property type="term" value="F:rRNA binding"/>
    <property type="evidence" value="ECO:0007669"/>
    <property type="project" value="TreeGrafter"/>
</dbReference>
<dbReference type="Pfam" id="PF00076">
    <property type="entry name" value="RRM_1"/>
    <property type="match status" value="1"/>
</dbReference>
<feature type="compositionally biased region" description="Basic and acidic residues" evidence="3">
    <location>
        <begin position="180"/>
        <end position="190"/>
    </location>
</feature>
<dbReference type="GO" id="GO:0042274">
    <property type="term" value="P:ribosomal small subunit biogenesis"/>
    <property type="evidence" value="ECO:0007669"/>
    <property type="project" value="TreeGrafter"/>
</dbReference>
<feature type="region of interest" description="Disordered" evidence="3">
    <location>
        <begin position="281"/>
        <end position="341"/>
    </location>
</feature>
<sequence>MGASTKKGSNDATRAERKAKKRKAEDAIPDLPGEDVVAEEKPKEKKRKRSADEDVVEEEKAAKKEKKSKSKKDKDAVEDVDEDKEAKRAAKKAKKASKAEPSETSAVELPVQEPVTEEEAPKKSKKERKAERKAKEAAETAAAANGTAAKDPTSKEEVAGDGDAEEKKSKKNNRNRAKKRDAAAKGTGEEGEKAAAAARFICFIGNLPFSATKESLQKHFASVKPKSVRLLTKKEKPTESKGCAFVEFDGYDHMKTCLKLFHHSMFDDGVSPSRKINVELTAGGGGNTQERRQKIEGKNQKLNEQRFRRIQEEEKVKLEKKDAPAIDESAIHPSRRTQVRV</sequence>
<dbReference type="SMART" id="SM00360">
    <property type="entry name" value="RRM"/>
    <property type="match status" value="1"/>
</dbReference>
<gene>
    <name evidence="5" type="ORF">LOCC1_G001149</name>
</gene>
<keyword evidence="6" id="KW-1185">Reference proteome</keyword>
<dbReference type="FunFam" id="3.30.70.330:FF:000376">
    <property type="entry name" value="Putative RNA binding protein"/>
    <property type="match status" value="1"/>
</dbReference>
<dbReference type="Gene3D" id="3.30.70.330">
    <property type="match status" value="1"/>
</dbReference>
<feature type="compositionally biased region" description="Low complexity" evidence="3">
    <location>
        <begin position="139"/>
        <end position="150"/>
    </location>
</feature>
<dbReference type="InterPro" id="IPR000504">
    <property type="entry name" value="RRM_dom"/>
</dbReference>
<evidence type="ECO:0000313" key="6">
    <source>
        <dbReference type="Proteomes" id="UP000443090"/>
    </source>
</evidence>
<feature type="compositionally biased region" description="Basic and acidic residues" evidence="3">
    <location>
        <begin position="128"/>
        <end position="138"/>
    </location>
</feature>
<dbReference type="InterPro" id="IPR034228">
    <property type="entry name" value="Nop6_RRM"/>
</dbReference>
<name>A0A8H8S6Z7_9HELO</name>
<evidence type="ECO:0000256" key="2">
    <source>
        <dbReference type="PROSITE-ProRule" id="PRU00176"/>
    </source>
</evidence>
<dbReference type="InterPro" id="IPR012677">
    <property type="entry name" value="Nucleotide-bd_a/b_plait_sf"/>
</dbReference>
<keyword evidence="1 2" id="KW-0694">RNA-binding</keyword>
<organism evidence="5 6">
    <name type="scientific">Lachnellula occidentalis</name>
    <dbReference type="NCBI Taxonomy" id="215460"/>
    <lineage>
        <taxon>Eukaryota</taxon>
        <taxon>Fungi</taxon>
        <taxon>Dikarya</taxon>
        <taxon>Ascomycota</taxon>
        <taxon>Pezizomycotina</taxon>
        <taxon>Leotiomycetes</taxon>
        <taxon>Helotiales</taxon>
        <taxon>Lachnaceae</taxon>
        <taxon>Lachnellula</taxon>
    </lineage>
</organism>
<dbReference type="EMBL" id="QGMI01000059">
    <property type="protein sequence ID" value="TVY48119.1"/>
    <property type="molecule type" value="Genomic_DNA"/>
</dbReference>
<protein>
    <submittedName>
        <fullName evidence="5">Putative RNA-binding protein</fullName>
    </submittedName>
</protein>
<evidence type="ECO:0000256" key="3">
    <source>
        <dbReference type="SAM" id="MobiDB-lite"/>
    </source>
</evidence>
<dbReference type="Proteomes" id="UP000443090">
    <property type="component" value="Unassembled WGS sequence"/>
</dbReference>
<evidence type="ECO:0000313" key="5">
    <source>
        <dbReference type="EMBL" id="TVY48119.1"/>
    </source>
</evidence>
<feature type="compositionally biased region" description="Basic and acidic residues" evidence="3">
    <location>
        <begin position="289"/>
        <end position="324"/>
    </location>
</feature>
<comment type="caution">
    <text evidence="5">The sequence shown here is derived from an EMBL/GenBank/DDBJ whole genome shotgun (WGS) entry which is preliminary data.</text>
</comment>
<feature type="region of interest" description="Disordered" evidence="3">
    <location>
        <begin position="1"/>
        <end position="190"/>
    </location>
</feature>
<dbReference type="OrthoDB" id="167718at2759"/>
<dbReference type="GO" id="GO:0005730">
    <property type="term" value="C:nucleolus"/>
    <property type="evidence" value="ECO:0007669"/>
    <property type="project" value="TreeGrafter"/>
</dbReference>
<proteinExistence type="predicted"/>
<evidence type="ECO:0000259" key="4">
    <source>
        <dbReference type="PROSITE" id="PS50102"/>
    </source>
</evidence>
<evidence type="ECO:0000256" key="1">
    <source>
        <dbReference type="ARBA" id="ARBA00022884"/>
    </source>
</evidence>
<feature type="compositionally biased region" description="Polar residues" evidence="3">
    <location>
        <begin position="1"/>
        <end position="12"/>
    </location>
</feature>
<dbReference type="SUPFAM" id="SSF54928">
    <property type="entry name" value="RNA-binding domain, RBD"/>
    <property type="match status" value="1"/>
</dbReference>
<dbReference type="InterPro" id="IPR035979">
    <property type="entry name" value="RBD_domain_sf"/>
</dbReference>